<protein>
    <submittedName>
        <fullName evidence="6">LysR family transcriptional regulator</fullName>
    </submittedName>
</protein>
<dbReference type="Gene3D" id="1.10.10.10">
    <property type="entry name" value="Winged helix-like DNA-binding domain superfamily/Winged helix DNA-binding domain"/>
    <property type="match status" value="1"/>
</dbReference>
<keyword evidence="4" id="KW-0804">Transcription</keyword>
<reference evidence="6 7" key="1">
    <citation type="submission" date="2022-10" db="EMBL/GenBank/DDBJ databases">
        <title>Sphingomonas sp.</title>
        <authorList>
            <person name="Jin C."/>
        </authorList>
    </citation>
    <scope>NUCLEOTIDE SEQUENCE [LARGE SCALE GENOMIC DNA]</scope>
    <source>
        <strain evidence="6 7">BN140010</strain>
    </source>
</reference>
<sequence length="305" mass="33204">MRREADWNDWRHFLAVARAGSTLTAARELRVSQTTVARRIAALEEGLGLPLFERRPAGYALTAAAQALVPHAEAIEQAANAAEQRAFAQGREAIGSVRFTSEDIFVIGLLAPHLAEFHERFPAVRLGFDSSPGVRDLGAGEADVALRSSSKEQPAGVVGRPICRDDWTLYCSRDYAARHGVPHSIEDLHQHAIIGGGGGNLAEEYGDWIAAAGLTDRVTMEQGSATGLLAAVRSGLGIAALPAILADAEPDFIQCAPPPREKRRLWLLTHERVRHNPAVRAVIDFFYDKLMTHVRMLQAQRQEAA</sequence>
<dbReference type="RefSeq" id="WP_264880930.1">
    <property type="nucleotide sequence ID" value="NZ_JAPDOB010000001.1"/>
</dbReference>
<dbReference type="InterPro" id="IPR036390">
    <property type="entry name" value="WH_DNA-bd_sf"/>
</dbReference>
<dbReference type="PROSITE" id="PS50931">
    <property type="entry name" value="HTH_LYSR"/>
    <property type="match status" value="1"/>
</dbReference>
<feature type="domain" description="HTH lysR-type" evidence="5">
    <location>
        <begin position="1"/>
        <end position="62"/>
    </location>
</feature>
<dbReference type="InterPro" id="IPR005119">
    <property type="entry name" value="LysR_subst-bd"/>
</dbReference>
<proteinExistence type="inferred from homology"/>
<accession>A0ABT3JD04</accession>
<comment type="caution">
    <text evidence="6">The sequence shown here is derived from an EMBL/GenBank/DDBJ whole genome shotgun (WGS) entry which is preliminary data.</text>
</comment>
<dbReference type="InterPro" id="IPR000847">
    <property type="entry name" value="LysR_HTH_N"/>
</dbReference>
<dbReference type="PANTHER" id="PTHR30537:SF3">
    <property type="entry name" value="TRANSCRIPTIONAL REGULATORY PROTEIN"/>
    <property type="match status" value="1"/>
</dbReference>
<dbReference type="InterPro" id="IPR036388">
    <property type="entry name" value="WH-like_DNA-bd_sf"/>
</dbReference>
<dbReference type="PRINTS" id="PR00039">
    <property type="entry name" value="HTHLYSR"/>
</dbReference>
<keyword evidence="7" id="KW-1185">Reference proteome</keyword>
<evidence type="ECO:0000313" key="7">
    <source>
        <dbReference type="Proteomes" id="UP001526246"/>
    </source>
</evidence>
<evidence type="ECO:0000256" key="4">
    <source>
        <dbReference type="ARBA" id="ARBA00023163"/>
    </source>
</evidence>
<comment type="similarity">
    <text evidence="1">Belongs to the LysR transcriptional regulatory family.</text>
</comment>
<keyword evidence="2" id="KW-0805">Transcription regulation</keyword>
<keyword evidence="3" id="KW-0238">DNA-binding</keyword>
<evidence type="ECO:0000256" key="1">
    <source>
        <dbReference type="ARBA" id="ARBA00009437"/>
    </source>
</evidence>
<dbReference type="Proteomes" id="UP001526246">
    <property type="component" value="Unassembled WGS sequence"/>
</dbReference>
<evidence type="ECO:0000259" key="5">
    <source>
        <dbReference type="PROSITE" id="PS50931"/>
    </source>
</evidence>
<name>A0ABT3JD04_9SPHN</name>
<dbReference type="SUPFAM" id="SSF53850">
    <property type="entry name" value="Periplasmic binding protein-like II"/>
    <property type="match status" value="1"/>
</dbReference>
<dbReference type="PANTHER" id="PTHR30537">
    <property type="entry name" value="HTH-TYPE TRANSCRIPTIONAL REGULATOR"/>
    <property type="match status" value="1"/>
</dbReference>
<organism evidence="6 7">
    <name type="scientific">Sphingomonas arvum</name>
    <dbReference type="NCBI Taxonomy" id="2992113"/>
    <lineage>
        <taxon>Bacteria</taxon>
        <taxon>Pseudomonadati</taxon>
        <taxon>Pseudomonadota</taxon>
        <taxon>Alphaproteobacteria</taxon>
        <taxon>Sphingomonadales</taxon>
        <taxon>Sphingomonadaceae</taxon>
        <taxon>Sphingomonas</taxon>
    </lineage>
</organism>
<dbReference type="InterPro" id="IPR058163">
    <property type="entry name" value="LysR-type_TF_proteobact-type"/>
</dbReference>
<dbReference type="SUPFAM" id="SSF46785">
    <property type="entry name" value="Winged helix' DNA-binding domain"/>
    <property type="match status" value="1"/>
</dbReference>
<gene>
    <name evidence="6" type="ORF">OMW55_03765</name>
</gene>
<evidence type="ECO:0000313" key="6">
    <source>
        <dbReference type="EMBL" id="MCW3796921.1"/>
    </source>
</evidence>
<evidence type="ECO:0000256" key="2">
    <source>
        <dbReference type="ARBA" id="ARBA00023015"/>
    </source>
</evidence>
<evidence type="ECO:0000256" key="3">
    <source>
        <dbReference type="ARBA" id="ARBA00023125"/>
    </source>
</evidence>
<dbReference type="Pfam" id="PF00126">
    <property type="entry name" value="HTH_1"/>
    <property type="match status" value="1"/>
</dbReference>
<dbReference type="Gene3D" id="3.40.190.290">
    <property type="match status" value="1"/>
</dbReference>
<dbReference type="EMBL" id="JAPDOB010000001">
    <property type="protein sequence ID" value="MCW3796921.1"/>
    <property type="molecule type" value="Genomic_DNA"/>
</dbReference>
<dbReference type="Pfam" id="PF03466">
    <property type="entry name" value="LysR_substrate"/>
    <property type="match status" value="1"/>
</dbReference>